<sequence>MNVLKTIRASEWWGYKLAPLLAIGYATVMKSGKSLFAASPYLLYIMLAMVLGAAYVSVINDITDMEEDLAIGKKNRMAGVPPSRRWIFPVVALAAGAVYIGTFYPHVLIMALAVMPWIAFSCYSIPPVRLKKRGALGVLADASGAHVFTSLFVVASMSYYTGQEIDWVWFSAVGVWALCYGIRGILWHMFYDRDNDIASQTPTYATKIAPEHFRGREWMILAAEMVALGFMLWRIGRTLPVLFLVFYLLFVTACRRKLGFKIVIILMPPGQPYPYLIFLADYYQVFLPLALLLRGALIFRYDWVVLFAHGLLFAWSIHRLLRYGWRIARVPGAEASRY</sequence>
<dbReference type="Proteomes" id="UP000607559">
    <property type="component" value="Unassembled WGS sequence"/>
</dbReference>
<comment type="subcellular location">
    <subcellularLocation>
        <location evidence="1">Membrane</location>
        <topology evidence="1">Multi-pass membrane protein</topology>
    </subcellularLocation>
</comment>
<dbReference type="GO" id="GO:0016020">
    <property type="term" value="C:membrane"/>
    <property type="evidence" value="ECO:0007669"/>
    <property type="project" value="UniProtKB-SubCell"/>
</dbReference>
<keyword evidence="8" id="KW-1185">Reference proteome</keyword>
<evidence type="ECO:0000256" key="4">
    <source>
        <dbReference type="ARBA" id="ARBA00022989"/>
    </source>
</evidence>
<reference evidence="7" key="1">
    <citation type="journal article" date="2014" name="Int. J. Syst. Evol. Microbiol.">
        <title>Complete genome sequence of Corynebacterium casei LMG S-19264T (=DSM 44701T), isolated from a smear-ripened cheese.</title>
        <authorList>
            <consortium name="US DOE Joint Genome Institute (JGI-PGF)"/>
            <person name="Walter F."/>
            <person name="Albersmeier A."/>
            <person name="Kalinowski J."/>
            <person name="Ruckert C."/>
        </authorList>
    </citation>
    <scope>NUCLEOTIDE SEQUENCE</scope>
    <source>
        <strain evidence="7">CGMCC 1.15448</strain>
    </source>
</reference>
<dbReference type="Gene3D" id="1.10.357.140">
    <property type="entry name" value="UbiA prenyltransferase"/>
    <property type="match status" value="1"/>
</dbReference>
<evidence type="ECO:0000313" key="7">
    <source>
        <dbReference type="EMBL" id="GGB04160.1"/>
    </source>
</evidence>
<feature type="transmembrane region" description="Helical" evidence="6">
    <location>
        <begin position="167"/>
        <end position="186"/>
    </location>
</feature>
<feature type="transmembrane region" description="Helical" evidence="6">
    <location>
        <begin position="12"/>
        <end position="29"/>
    </location>
</feature>
<feature type="transmembrane region" description="Helical" evidence="6">
    <location>
        <begin position="239"/>
        <end position="254"/>
    </location>
</feature>
<keyword evidence="5 6" id="KW-0472">Membrane</keyword>
<gene>
    <name evidence="7" type="ORF">GCM10011511_29350</name>
</gene>
<dbReference type="Pfam" id="PF01040">
    <property type="entry name" value="UbiA"/>
    <property type="match status" value="1"/>
</dbReference>
<evidence type="ECO:0000256" key="5">
    <source>
        <dbReference type="ARBA" id="ARBA00023136"/>
    </source>
</evidence>
<feature type="transmembrane region" description="Helical" evidence="6">
    <location>
        <begin position="138"/>
        <end position="161"/>
    </location>
</feature>
<dbReference type="RefSeq" id="WP_188932927.1">
    <property type="nucleotide sequence ID" value="NZ_BMJC01000003.1"/>
</dbReference>
<dbReference type="GO" id="GO:0016765">
    <property type="term" value="F:transferase activity, transferring alkyl or aryl (other than methyl) groups"/>
    <property type="evidence" value="ECO:0007669"/>
    <property type="project" value="InterPro"/>
</dbReference>
<keyword evidence="4 6" id="KW-1133">Transmembrane helix</keyword>
<keyword evidence="3 6" id="KW-0812">Transmembrane</keyword>
<name>A0A8J2UDV1_9BACT</name>
<accession>A0A8J2UDV1</accession>
<feature type="transmembrane region" description="Helical" evidence="6">
    <location>
        <begin position="41"/>
        <end position="62"/>
    </location>
</feature>
<proteinExistence type="predicted"/>
<evidence type="ECO:0008006" key="9">
    <source>
        <dbReference type="Google" id="ProtNLM"/>
    </source>
</evidence>
<evidence type="ECO:0000256" key="6">
    <source>
        <dbReference type="SAM" id="Phobius"/>
    </source>
</evidence>
<dbReference type="InterPro" id="IPR000537">
    <property type="entry name" value="UbiA_prenyltransferase"/>
</dbReference>
<feature type="transmembrane region" description="Helical" evidence="6">
    <location>
        <begin position="303"/>
        <end position="321"/>
    </location>
</feature>
<feature type="transmembrane region" description="Helical" evidence="6">
    <location>
        <begin position="83"/>
        <end position="101"/>
    </location>
</feature>
<protein>
    <recommendedName>
        <fullName evidence="9">Prenyltransferase</fullName>
    </recommendedName>
</protein>
<keyword evidence="2" id="KW-1003">Cell membrane</keyword>
<evidence type="ECO:0000256" key="1">
    <source>
        <dbReference type="ARBA" id="ARBA00004141"/>
    </source>
</evidence>
<comment type="caution">
    <text evidence="7">The sequence shown here is derived from an EMBL/GenBank/DDBJ whole genome shotgun (WGS) entry which is preliminary data.</text>
</comment>
<dbReference type="CDD" id="cd13956">
    <property type="entry name" value="PT_UbiA"/>
    <property type="match status" value="1"/>
</dbReference>
<dbReference type="AlphaFoldDB" id="A0A8J2UDV1"/>
<dbReference type="InterPro" id="IPR044878">
    <property type="entry name" value="UbiA_sf"/>
</dbReference>
<evidence type="ECO:0000256" key="2">
    <source>
        <dbReference type="ARBA" id="ARBA00022475"/>
    </source>
</evidence>
<dbReference type="EMBL" id="BMJC01000003">
    <property type="protein sequence ID" value="GGB04160.1"/>
    <property type="molecule type" value="Genomic_DNA"/>
</dbReference>
<evidence type="ECO:0000256" key="3">
    <source>
        <dbReference type="ARBA" id="ARBA00022692"/>
    </source>
</evidence>
<evidence type="ECO:0000313" key="8">
    <source>
        <dbReference type="Proteomes" id="UP000607559"/>
    </source>
</evidence>
<organism evidence="7 8">
    <name type="scientific">Puia dinghuensis</name>
    <dbReference type="NCBI Taxonomy" id="1792502"/>
    <lineage>
        <taxon>Bacteria</taxon>
        <taxon>Pseudomonadati</taxon>
        <taxon>Bacteroidota</taxon>
        <taxon>Chitinophagia</taxon>
        <taxon>Chitinophagales</taxon>
        <taxon>Chitinophagaceae</taxon>
        <taxon>Puia</taxon>
    </lineage>
</organism>
<reference evidence="7" key="2">
    <citation type="submission" date="2020-09" db="EMBL/GenBank/DDBJ databases">
        <authorList>
            <person name="Sun Q."/>
            <person name="Zhou Y."/>
        </authorList>
    </citation>
    <scope>NUCLEOTIDE SEQUENCE</scope>
    <source>
        <strain evidence="7">CGMCC 1.15448</strain>
    </source>
</reference>